<keyword evidence="3" id="KW-1185">Reference proteome</keyword>
<keyword evidence="1" id="KW-1133">Transmembrane helix</keyword>
<keyword evidence="1" id="KW-0812">Transmembrane</keyword>
<gene>
    <name evidence="2" type="ORF">M427DRAFT_57651</name>
</gene>
<name>A0A139ACF0_GONPJ</name>
<proteinExistence type="predicted"/>
<dbReference type="AlphaFoldDB" id="A0A139ACF0"/>
<organism evidence="2 3">
    <name type="scientific">Gonapodya prolifera (strain JEL478)</name>
    <name type="common">Monoblepharis prolifera</name>
    <dbReference type="NCBI Taxonomy" id="1344416"/>
    <lineage>
        <taxon>Eukaryota</taxon>
        <taxon>Fungi</taxon>
        <taxon>Fungi incertae sedis</taxon>
        <taxon>Chytridiomycota</taxon>
        <taxon>Chytridiomycota incertae sedis</taxon>
        <taxon>Monoblepharidomycetes</taxon>
        <taxon>Monoblepharidales</taxon>
        <taxon>Gonapodyaceae</taxon>
        <taxon>Gonapodya</taxon>
    </lineage>
</organism>
<evidence type="ECO:0000313" key="3">
    <source>
        <dbReference type="Proteomes" id="UP000070544"/>
    </source>
</evidence>
<evidence type="ECO:0000256" key="1">
    <source>
        <dbReference type="SAM" id="Phobius"/>
    </source>
</evidence>
<sequence length="210" mass="22971">MFYPKLSTSSIQWGVRVALQAACITTSLAIVVLAKISFANPTKAFQADSFSRRIMAALLSEALAQGLCSLGFLIFLYYHGRNSKWKGNWDLHDISAGRLMRTINLVNIWLMLIIFLAVLFGMATAASGTSGCGISSTSSTSTTTVAVDTNVFDKDYVEDSCKDWETLSPYAKSDREIALRIVSFIAVGLYSANFLLELSTFVAKWGPHTP</sequence>
<keyword evidence="1" id="KW-0472">Membrane</keyword>
<reference evidence="2 3" key="1">
    <citation type="journal article" date="2015" name="Genome Biol. Evol.">
        <title>Phylogenomic analyses indicate that early fungi evolved digesting cell walls of algal ancestors of land plants.</title>
        <authorList>
            <person name="Chang Y."/>
            <person name="Wang S."/>
            <person name="Sekimoto S."/>
            <person name="Aerts A.L."/>
            <person name="Choi C."/>
            <person name="Clum A."/>
            <person name="LaButti K.M."/>
            <person name="Lindquist E.A."/>
            <person name="Yee Ngan C."/>
            <person name="Ohm R.A."/>
            <person name="Salamov A.A."/>
            <person name="Grigoriev I.V."/>
            <person name="Spatafora J.W."/>
            <person name="Berbee M.L."/>
        </authorList>
    </citation>
    <scope>NUCLEOTIDE SEQUENCE [LARGE SCALE GENOMIC DNA]</scope>
    <source>
        <strain evidence="2 3">JEL478</strain>
    </source>
</reference>
<feature type="transmembrane region" description="Helical" evidence="1">
    <location>
        <begin position="13"/>
        <end position="34"/>
    </location>
</feature>
<feature type="transmembrane region" description="Helical" evidence="1">
    <location>
        <begin position="177"/>
        <end position="196"/>
    </location>
</feature>
<dbReference type="EMBL" id="KQ965769">
    <property type="protein sequence ID" value="KXS14481.1"/>
    <property type="molecule type" value="Genomic_DNA"/>
</dbReference>
<protein>
    <submittedName>
        <fullName evidence="2">Uncharacterized protein</fullName>
    </submittedName>
</protein>
<dbReference type="Proteomes" id="UP000070544">
    <property type="component" value="Unassembled WGS sequence"/>
</dbReference>
<accession>A0A139ACF0</accession>
<feature type="transmembrane region" description="Helical" evidence="1">
    <location>
        <begin position="54"/>
        <end position="79"/>
    </location>
</feature>
<evidence type="ECO:0000313" key="2">
    <source>
        <dbReference type="EMBL" id="KXS14481.1"/>
    </source>
</evidence>
<feature type="transmembrane region" description="Helical" evidence="1">
    <location>
        <begin position="99"/>
        <end position="120"/>
    </location>
</feature>